<dbReference type="Pfam" id="PF01842">
    <property type="entry name" value="ACT"/>
    <property type="match status" value="1"/>
</dbReference>
<dbReference type="InterPro" id="IPR045865">
    <property type="entry name" value="ACT-like_dom_sf"/>
</dbReference>
<comment type="catalytic activity">
    <reaction evidence="18">
        <text>prephenate + H(+) = 3-phenylpyruvate + CO2 + H2O</text>
        <dbReference type="Rhea" id="RHEA:21648"/>
        <dbReference type="ChEBI" id="CHEBI:15377"/>
        <dbReference type="ChEBI" id="CHEBI:15378"/>
        <dbReference type="ChEBI" id="CHEBI:16526"/>
        <dbReference type="ChEBI" id="CHEBI:18005"/>
        <dbReference type="ChEBI" id="CHEBI:29934"/>
        <dbReference type="EC" id="4.2.1.51"/>
    </reaction>
</comment>
<dbReference type="GO" id="GO:0046417">
    <property type="term" value="P:chorismate metabolic process"/>
    <property type="evidence" value="ECO:0007669"/>
    <property type="project" value="InterPro"/>
</dbReference>
<evidence type="ECO:0000256" key="8">
    <source>
        <dbReference type="ARBA" id="ARBA00021872"/>
    </source>
</evidence>
<evidence type="ECO:0000256" key="20">
    <source>
        <dbReference type="SAM" id="Coils"/>
    </source>
</evidence>
<dbReference type="AlphaFoldDB" id="A0A1M6PL82"/>
<dbReference type="PROSITE" id="PS51671">
    <property type="entry name" value="ACT"/>
    <property type="match status" value="1"/>
</dbReference>
<keyword evidence="10" id="KW-0028">Amino-acid biosynthesis</keyword>
<dbReference type="Proteomes" id="UP000184465">
    <property type="component" value="Unassembled WGS sequence"/>
</dbReference>
<dbReference type="Pfam" id="PF00800">
    <property type="entry name" value="PDT"/>
    <property type="match status" value="1"/>
</dbReference>
<dbReference type="Gene3D" id="1.20.59.10">
    <property type="entry name" value="Chorismate mutase"/>
    <property type="match status" value="1"/>
</dbReference>
<evidence type="ECO:0000256" key="4">
    <source>
        <dbReference type="ARBA" id="ARBA00004741"/>
    </source>
</evidence>
<dbReference type="SUPFAM" id="SSF55021">
    <property type="entry name" value="ACT-like"/>
    <property type="match status" value="1"/>
</dbReference>
<keyword evidence="25" id="KW-1185">Reference proteome</keyword>
<evidence type="ECO:0000259" key="22">
    <source>
        <dbReference type="PROSITE" id="PS51171"/>
    </source>
</evidence>
<dbReference type="RefSeq" id="WP_073149797.1">
    <property type="nucleotide sequence ID" value="NZ_FRAG01000025.1"/>
</dbReference>
<comment type="subcellular location">
    <subcellularLocation>
        <location evidence="3">Cytoplasm</location>
    </subcellularLocation>
</comment>
<dbReference type="SUPFAM" id="SSF53850">
    <property type="entry name" value="Periplasmic binding protein-like II"/>
    <property type="match status" value="1"/>
</dbReference>
<dbReference type="SMART" id="SM00830">
    <property type="entry name" value="CM_2"/>
    <property type="match status" value="1"/>
</dbReference>
<evidence type="ECO:0000313" key="25">
    <source>
        <dbReference type="Proteomes" id="UP000184465"/>
    </source>
</evidence>
<dbReference type="InterPro" id="IPR036979">
    <property type="entry name" value="CM_dom_sf"/>
</dbReference>
<dbReference type="InterPro" id="IPR002912">
    <property type="entry name" value="ACT_dom"/>
</dbReference>
<dbReference type="GO" id="GO:0004106">
    <property type="term" value="F:chorismate mutase activity"/>
    <property type="evidence" value="ECO:0007669"/>
    <property type="project" value="UniProtKB-EC"/>
</dbReference>
<dbReference type="GO" id="GO:0009094">
    <property type="term" value="P:L-phenylalanine biosynthetic process"/>
    <property type="evidence" value="ECO:0007669"/>
    <property type="project" value="UniProtKB-UniPathway"/>
</dbReference>
<organism evidence="24 25">
    <name type="scientific">Paramaledivibacter caminithermalis (strain DSM 15212 / CIP 107654 / DViRD3)</name>
    <name type="common">Clostridium caminithermale</name>
    <dbReference type="NCBI Taxonomy" id="1121301"/>
    <lineage>
        <taxon>Bacteria</taxon>
        <taxon>Bacillati</taxon>
        <taxon>Bacillota</taxon>
        <taxon>Clostridia</taxon>
        <taxon>Peptostreptococcales</taxon>
        <taxon>Caminicellaceae</taxon>
        <taxon>Paramaledivibacter</taxon>
    </lineage>
</organism>
<dbReference type="EC" id="4.2.1.51" evidence="6"/>
<keyword evidence="20" id="KW-0175">Coiled coil</keyword>
<dbReference type="InterPro" id="IPR001086">
    <property type="entry name" value="Preph_deHydtase"/>
</dbReference>
<evidence type="ECO:0000256" key="2">
    <source>
        <dbReference type="ARBA" id="ARBA00002364"/>
    </source>
</evidence>
<evidence type="ECO:0000313" key="24">
    <source>
        <dbReference type="EMBL" id="SHK08732.1"/>
    </source>
</evidence>
<dbReference type="STRING" id="1121301.SAMN02745912_02196"/>
<sequence length="379" mass="44071">MSDLEILRNRIDEIDKELVAIFEKRMETVLQIAQYKKKNNLEIFNKARELEVIRKNVSRLENKGFKEVAENFLNKVMEISRNIQKEYIRGEDSFTQENGQGIEDDLMVIRVGYQGEPGSFSEEALIQHFGDKVNKYNAREFQDIFEALKNYEIDYGVLPIENSSTGGIAEVYDLLRKYGFYIVGERCIKVEHNLASVKDAKLEDIKEVYSHPQAFQQCSEFFKDYPNLRLIPFKNTAISAKYINEEKSKIKAAVCSRKAAEIYDLEIIKENINYNKCNYTRFIIIGRDLEIKKECNKISIVTTISHIPGALYKILGFFAKNNLNMMKIESRPIIDKSWEYFFYIDFSGNLNDEAVKKSIEAIKETSSYFQLLGNYVGHN</sequence>
<evidence type="ECO:0000256" key="11">
    <source>
        <dbReference type="ARBA" id="ARBA00023141"/>
    </source>
</evidence>
<comment type="function">
    <text evidence="2">Catalyzes the Claisen rearrangement of chorismate to prephenate and the decarboxylation/dehydration of prephenate to phenylpyruvate.</text>
</comment>
<evidence type="ECO:0000256" key="5">
    <source>
        <dbReference type="ARBA" id="ARBA00004817"/>
    </source>
</evidence>
<evidence type="ECO:0000256" key="14">
    <source>
        <dbReference type="ARBA" id="ARBA00023239"/>
    </source>
</evidence>
<protein>
    <recommendedName>
        <fullName evidence="7">Bifunctional chorismate mutase/prephenate dehydratase</fullName>
        <ecNumber evidence="6">4.2.1.51</ecNumber>
    </recommendedName>
    <alternativeName>
        <fullName evidence="17">Chorismate mutase-prephenate dehydratase</fullName>
    </alternativeName>
    <alternativeName>
        <fullName evidence="8">Prephenate dehydratase</fullName>
    </alternativeName>
    <alternativeName>
        <fullName evidence="16">p-protein</fullName>
    </alternativeName>
</protein>
<evidence type="ECO:0000256" key="1">
    <source>
        <dbReference type="ARBA" id="ARBA00000824"/>
    </source>
</evidence>
<evidence type="ECO:0000256" key="10">
    <source>
        <dbReference type="ARBA" id="ARBA00022605"/>
    </source>
</evidence>
<dbReference type="PROSITE" id="PS51171">
    <property type="entry name" value="PREPHENATE_DEHYDR_3"/>
    <property type="match status" value="1"/>
</dbReference>
<keyword evidence="9" id="KW-0963">Cytoplasm</keyword>
<evidence type="ECO:0000256" key="6">
    <source>
        <dbReference type="ARBA" id="ARBA00013147"/>
    </source>
</evidence>
<dbReference type="FunFam" id="3.40.190.10:FF:000034">
    <property type="entry name" value="Chorismate mutase/prephenate dehydratase"/>
    <property type="match status" value="1"/>
</dbReference>
<dbReference type="PIRSF" id="PIRSF001500">
    <property type="entry name" value="Chor_mut_pdt_Ppr"/>
    <property type="match status" value="1"/>
</dbReference>
<dbReference type="Gene3D" id="3.40.190.10">
    <property type="entry name" value="Periplasmic binding protein-like II"/>
    <property type="match status" value="2"/>
</dbReference>
<dbReference type="OrthoDB" id="9802281at2"/>
<dbReference type="InterPro" id="IPR008242">
    <property type="entry name" value="Chor_mutase/pphenate_deHydtase"/>
</dbReference>
<proteinExistence type="predicted"/>
<evidence type="ECO:0000256" key="9">
    <source>
        <dbReference type="ARBA" id="ARBA00022490"/>
    </source>
</evidence>
<feature type="domain" description="Prephenate dehydratase" evidence="22">
    <location>
        <begin position="110"/>
        <end position="287"/>
    </location>
</feature>
<evidence type="ECO:0000256" key="13">
    <source>
        <dbReference type="ARBA" id="ARBA00023235"/>
    </source>
</evidence>
<dbReference type="NCBIfam" id="TIGR01805">
    <property type="entry name" value="CM_mono_grmpos"/>
    <property type="match status" value="1"/>
</dbReference>
<evidence type="ECO:0000259" key="21">
    <source>
        <dbReference type="PROSITE" id="PS51168"/>
    </source>
</evidence>
<dbReference type="PANTHER" id="PTHR21022:SF19">
    <property type="entry name" value="PREPHENATE DEHYDRATASE-RELATED"/>
    <property type="match status" value="1"/>
</dbReference>
<keyword evidence="15" id="KW-0511">Multifunctional enzyme</keyword>
<evidence type="ECO:0000256" key="15">
    <source>
        <dbReference type="ARBA" id="ARBA00023268"/>
    </source>
</evidence>
<dbReference type="CDD" id="cd13631">
    <property type="entry name" value="PBP2_Ct-PDT_like"/>
    <property type="match status" value="1"/>
</dbReference>
<comment type="catalytic activity">
    <reaction evidence="1">
        <text>chorismate = prephenate</text>
        <dbReference type="Rhea" id="RHEA:13897"/>
        <dbReference type="ChEBI" id="CHEBI:29748"/>
        <dbReference type="ChEBI" id="CHEBI:29934"/>
        <dbReference type="EC" id="5.4.99.5"/>
    </reaction>
</comment>
<evidence type="ECO:0000256" key="19">
    <source>
        <dbReference type="PIRSR" id="PIRSR001500-2"/>
    </source>
</evidence>
<evidence type="ECO:0000256" key="16">
    <source>
        <dbReference type="ARBA" id="ARBA00031175"/>
    </source>
</evidence>
<dbReference type="UniPathway" id="UPA00120">
    <property type="reaction ID" value="UER00203"/>
</dbReference>
<dbReference type="NCBIfam" id="NF008865">
    <property type="entry name" value="PRK11898.1"/>
    <property type="match status" value="1"/>
</dbReference>
<dbReference type="CDD" id="cd04905">
    <property type="entry name" value="ACT_CM-PDT"/>
    <property type="match status" value="1"/>
</dbReference>
<accession>A0A1M6PL82</accession>
<dbReference type="GO" id="GO:0005737">
    <property type="term" value="C:cytoplasm"/>
    <property type="evidence" value="ECO:0007669"/>
    <property type="project" value="UniProtKB-SubCell"/>
</dbReference>
<dbReference type="Gene3D" id="3.30.70.260">
    <property type="match status" value="1"/>
</dbReference>
<dbReference type="InterPro" id="IPR011279">
    <property type="entry name" value="Chorismate_mutase_GmP"/>
</dbReference>
<dbReference type="InterPro" id="IPR002701">
    <property type="entry name" value="CM_II_prokaryot"/>
</dbReference>
<evidence type="ECO:0000256" key="3">
    <source>
        <dbReference type="ARBA" id="ARBA00004496"/>
    </source>
</evidence>
<comment type="pathway">
    <text evidence="4">Amino-acid biosynthesis; L-phenylalanine biosynthesis; phenylpyruvate from prephenate: step 1/1.</text>
</comment>
<keyword evidence="14" id="KW-0456">Lyase</keyword>
<keyword evidence="11" id="KW-0057">Aromatic amino acid biosynthesis</keyword>
<feature type="coiled-coil region" evidence="20">
    <location>
        <begin position="4"/>
        <end position="63"/>
    </location>
</feature>
<dbReference type="UniPathway" id="UPA00121">
    <property type="reaction ID" value="UER00345"/>
</dbReference>
<keyword evidence="12" id="KW-0584">Phenylalanine biosynthesis</keyword>
<evidence type="ECO:0000259" key="23">
    <source>
        <dbReference type="PROSITE" id="PS51671"/>
    </source>
</evidence>
<feature type="site" description="Essential for prephenate dehydratase activity" evidence="19">
    <location>
        <position position="280"/>
    </location>
</feature>
<evidence type="ECO:0000256" key="7">
    <source>
        <dbReference type="ARBA" id="ARBA00014401"/>
    </source>
</evidence>
<name>A0A1M6PL82_PARC5</name>
<reference evidence="24 25" key="1">
    <citation type="submission" date="2016-11" db="EMBL/GenBank/DDBJ databases">
        <authorList>
            <person name="Jaros S."/>
            <person name="Januszkiewicz K."/>
            <person name="Wedrychowicz H."/>
        </authorList>
    </citation>
    <scope>NUCLEOTIDE SEQUENCE [LARGE SCALE GENOMIC DNA]</scope>
    <source>
        <strain evidence="24 25">DSM 15212</strain>
    </source>
</reference>
<dbReference type="EMBL" id="FRAG01000025">
    <property type="protein sequence ID" value="SHK08732.1"/>
    <property type="molecule type" value="Genomic_DNA"/>
</dbReference>
<keyword evidence="13" id="KW-0413">Isomerase</keyword>
<evidence type="ECO:0000256" key="12">
    <source>
        <dbReference type="ARBA" id="ARBA00023222"/>
    </source>
</evidence>
<dbReference type="SUPFAM" id="SSF48600">
    <property type="entry name" value="Chorismate mutase II"/>
    <property type="match status" value="1"/>
</dbReference>
<comment type="pathway">
    <text evidence="5">Metabolic intermediate biosynthesis; prephenate biosynthesis; prephenate from chorismate: step 1/1.</text>
</comment>
<dbReference type="Pfam" id="PF01817">
    <property type="entry name" value="CM_2"/>
    <property type="match status" value="1"/>
</dbReference>
<dbReference type="InterPro" id="IPR036263">
    <property type="entry name" value="Chorismate_II_sf"/>
</dbReference>
<evidence type="ECO:0000256" key="18">
    <source>
        <dbReference type="ARBA" id="ARBA00047848"/>
    </source>
</evidence>
<feature type="domain" description="Chorismate mutase" evidence="21">
    <location>
        <begin position="1"/>
        <end position="88"/>
    </location>
</feature>
<dbReference type="PANTHER" id="PTHR21022">
    <property type="entry name" value="PREPHENATE DEHYDRATASE P PROTEIN"/>
    <property type="match status" value="1"/>
</dbReference>
<feature type="domain" description="ACT" evidence="23">
    <location>
        <begin position="299"/>
        <end position="376"/>
    </location>
</feature>
<gene>
    <name evidence="24" type="ORF">SAMN02745912_02196</name>
</gene>
<dbReference type="PROSITE" id="PS51168">
    <property type="entry name" value="CHORISMATE_MUT_2"/>
    <property type="match status" value="1"/>
</dbReference>
<evidence type="ECO:0000256" key="17">
    <source>
        <dbReference type="ARBA" id="ARBA00031520"/>
    </source>
</evidence>
<dbReference type="GO" id="GO:0004664">
    <property type="term" value="F:prephenate dehydratase activity"/>
    <property type="evidence" value="ECO:0007669"/>
    <property type="project" value="UniProtKB-EC"/>
</dbReference>